<evidence type="ECO:0000259" key="12">
    <source>
        <dbReference type="Pfam" id="PF07715"/>
    </source>
</evidence>
<comment type="similarity">
    <text evidence="8 9">Belongs to the TonB-dependent receptor family.</text>
</comment>
<evidence type="ECO:0000259" key="11">
    <source>
        <dbReference type="Pfam" id="PF00593"/>
    </source>
</evidence>
<organism evidence="13 14">
    <name type="scientific">Novosphingobium guangzhouense</name>
    <dbReference type="NCBI Taxonomy" id="1850347"/>
    <lineage>
        <taxon>Bacteria</taxon>
        <taxon>Pseudomonadati</taxon>
        <taxon>Pseudomonadota</taxon>
        <taxon>Alphaproteobacteria</taxon>
        <taxon>Sphingomonadales</taxon>
        <taxon>Sphingomonadaceae</taxon>
        <taxon>Novosphingobium</taxon>
    </lineage>
</organism>
<evidence type="ECO:0000256" key="9">
    <source>
        <dbReference type="RuleBase" id="RU003357"/>
    </source>
</evidence>
<evidence type="ECO:0000256" key="7">
    <source>
        <dbReference type="ARBA" id="ARBA00023237"/>
    </source>
</evidence>
<dbReference type="Proteomes" id="UP000236327">
    <property type="component" value="Unassembled WGS sequence"/>
</dbReference>
<feature type="domain" description="TonB-dependent receptor-like beta-barrel" evidence="11">
    <location>
        <begin position="468"/>
        <end position="941"/>
    </location>
</feature>
<dbReference type="Pfam" id="PF07715">
    <property type="entry name" value="Plug"/>
    <property type="match status" value="1"/>
</dbReference>
<dbReference type="PROSITE" id="PS52016">
    <property type="entry name" value="TONB_DEPENDENT_REC_3"/>
    <property type="match status" value="1"/>
</dbReference>
<comment type="caution">
    <text evidence="13">The sequence shown here is derived from an EMBL/GenBank/DDBJ whole genome shotgun (WGS) entry which is preliminary data.</text>
</comment>
<dbReference type="InterPro" id="IPR000531">
    <property type="entry name" value="Beta-barrel_TonB"/>
</dbReference>
<evidence type="ECO:0000256" key="2">
    <source>
        <dbReference type="ARBA" id="ARBA00022448"/>
    </source>
</evidence>
<keyword evidence="7 8" id="KW-0998">Cell outer membrane</keyword>
<feature type="domain" description="TonB-dependent receptor plug" evidence="12">
    <location>
        <begin position="62"/>
        <end position="175"/>
    </location>
</feature>
<evidence type="ECO:0000256" key="3">
    <source>
        <dbReference type="ARBA" id="ARBA00022452"/>
    </source>
</evidence>
<dbReference type="Gene3D" id="2.170.130.10">
    <property type="entry name" value="TonB-dependent receptor, plug domain"/>
    <property type="match status" value="1"/>
</dbReference>
<protein>
    <submittedName>
        <fullName evidence="13">TonB-dependent receptor</fullName>
    </submittedName>
</protein>
<evidence type="ECO:0000256" key="5">
    <source>
        <dbReference type="ARBA" id="ARBA00023077"/>
    </source>
</evidence>
<sequence>MDLLRTSLAASTMLASSLLTTAALAQEAAPSAPPQPAAEDTAAPQGDIVVTGSRITASGFTAPTPTQVLSTEDLTKGAQPNVFTTIAQLPSLQGSTGASVGANGTSTGVQGLSTLSLRGLQPIRTLTLLDGQRVVGANVTGVADVSLFPQLLIKRVDVVTGGASASYGSDAVGGVVNFVTDTRFEGFRANAMSGISTYGDNANYTFQAAAGKAFMDDRLHVIVSGEYSHEDGIPSAGFGVGNSPDGDGPNGRDWMTAVGLINRGITDDGSPQYLYRNHVQSSLNSMYGLITSGPLAGTAFDRNGNPYQFQYGNECYNGSCVGGDLSGSVANGNSLMSEITRLNSYGRIGFDIDPDNEIYTTVNVARVRTSNTPNPGFAQFGNLTMQCSNPYVPASIQQACAENEITSFGYGVNNAMFDNIDVHTQREQYRFVAGAKGKFPVFGSDWRYDAYYEHGTEITNINVYNIALMPRYRAAIDAVAGPDGTITCASAAAVASGCSPLNIFGGSAPSAAAASYIEPAYGPYQHTRQTQDVASIAFNGEPFALPAGPVSIAFGGEYRHEFYRVTADPYGNGVNGATGSSYSEEYPADPLLDTNGGNWYAGNYRNGSGAYDVYEGFLEVNVPIFKSDALGSANLNAAGRGTHYSTSGTVWTWKVGGTWATPLDGITLRGVTSRDIRAPNLSELYAAPVTSNRTGTVDPFNNRVVTVLQTTTGNPNLTPEIARNTEVGIVLSQPEWLPGLSLSLDYFHIKIDDAIASLDAQTQINLCYGGVEFTCGSFDLSDPNAAYVTLQPFNFSSIMTDGFDIEASYQTDLEGLGLPGRLTLRGLATNTRNYITDTGLPGTIPHQLAGVNIEATATPKWKLLLSQDYSTDKFSVRFQERWFSAGVLSNEYVVCTSNCPVSTVNNPTIDYNHVPGAFYVDFSTSVQVTPEVEAYFKVDNLFNRDAENVPGNVTTPTLYDVIGRAFRVGMRANF</sequence>
<dbReference type="PANTHER" id="PTHR47234">
    <property type="match status" value="1"/>
</dbReference>
<keyword evidence="3 8" id="KW-1134">Transmembrane beta strand</keyword>
<accession>A0A2K2FTZ6</accession>
<keyword evidence="2 8" id="KW-0813">Transport</keyword>
<evidence type="ECO:0000313" key="13">
    <source>
        <dbReference type="EMBL" id="PNU02238.1"/>
    </source>
</evidence>
<dbReference type="Gene3D" id="2.40.170.20">
    <property type="entry name" value="TonB-dependent receptor, beta-barrel domain"/>
    <property type="match status" value="1"/>
</dbReference>
<proteinExistence type="inferred from homology"/>
<evidence type="ECO:0000256" key="4">
    <source>
        <dbReference type="ARBA" id="ARBA00022692"/>
    </source>
</evidence>
<reference evidence="13 14" key="1">
    <citation type="submission" date="2016-05" db="EMBL/GenBank/DDBJ databases">
        <title>Complete genome sequence of Novosphingobium guangzhouense SA925(T).</title>
        <authorList>
            <person name="Sha S."/>
        </authorList>
    </citation>
    <scope>NUCLEOTIDE SEQUENCE [LARGE SCALE GENOMIC DNA]</scope>
    <source>
        <strain evidence="13 14">SA925</strain>
    </source>
</reference>
<keyword evidence="13" id="KW-0675">Receptor</keyword>
<gene>
    <name evidence="13" type="ORF">A8V01_10260</name>
</gene>
<dbReference type="InterPro" id="IPR039426">
    <property type="entry name" value="TonB-dep_rcpt-like"/>
</dbReference>
<dbReference type="Pfam" id="PF00593">
    <property type="entry name" value="TonB_dep_Rec_b-barrel"/>
    <property type="match status" value="1"/>
</dbReference>
<keyword evidence="6 8" id="KW-0472">Membrane</keyword>
<evidence type="ECO:0000256" key="6">
    <source>
        <dbReference type="ARBA" id="ARBA00023136"/>
    </source>
</evidence>
<keyword evidence="14" id="KW-1185">Reference proteome</keyword>
<name>A0A2K2FTZ6_9SPHN</name>
<feature type="chain" id="PRO_5014471918" evidence="10">
    <location>
        <begin position="26"/>
        <end position="974"/>
    </location>
</feature>
<dbReference type="PANTHER" id="PTHR47234:SF3">
    <property type="entry name" value="SECRETIN_TONB SHORT N-TERMINAL DOMAIN-CONTAINING PROTEIN"/>
    <property type="match status" value="1"/>
</dbReference>
<evidence type="ECO:0000256" key="10">
    <source>
        <dbReference type="SAM" id="SignalP"/>
    </source>
</evidence>
<dbReference type="AlphaFoldDB" id="A0A2K2FTZ6"/>
<feature type="signal peptide" evidence="10">
    <location>
        <begin position="1"/>
        <end position="25"/>
    </location>
</feature>
<keyword evidence="10" id="KW-0732">Signal</keyword>
<dbReference type="InterPro" id="IPR037066">
    <property type="entry name" value="Plug_dom_sf"/>
</dbReference>
<dbReference type="InterPro" id="IPR012910">
    <property type="entry name" value="Plug_dom"/>
</dbReference>
<dbReference type="SUPFAM" id="SSF56935">
    <property type="entry name" value="Porins"/>
    <property type="match status" value="1"/>
</dbReference>
<dbReference type="GO" id="GO:0009279">
    <property type="term" value="C:cell outer membrane"/>
    <property type="evidence" value="ECO:0007669"/>
    <property type="project" value="UniProtKB-SubCell"/>
</dbReference>
<keyword evidence="5 9" id="KW-0798">TonB box</keyword>
<evidence type="ECO:0000256" key="1">
    <source>
        <dbReference type="ARBA" id="ARBA00004571"/>
    </source>
</evidence>
<evidence type="ECO:0000256" key="8">
    <source>
        <dbReference type="PROSITE-ProRule" id="PRU01360"/>
    </source>
</evidence>
<dbReference type="InterPro" id="IPR036942">
    <property type="entry name" value="Beta-barrel_TonB_sf"/>
</dbReference>
<comment type="subcellular location">
    <subcellularLocation>
        <location evidence="1 8">Cell outer membrane</location>
        <topology evidence="1 8">Multi-pass membrane protein</topology>
    </subcellularLocation>
</comment>
<evidence type="ECO:0000313" key="14">
    <source>
        <dbReference type="Proteomes" id="UP000236327"/>
    </source>
</evidence>
<keyword evidence="4 8" id="KW-0812">Transmembrane</keyword>
<dbReference type="EMBL" id="LYMM01000084">
    <property type="protein sequence ID" value="PNU02238.1"/>
    <property type="molecule type" value="Genomic_DNA"/>
</dbReference>
<dbReference type="OrthoDB" id="7051241at2"/>